<evidence type="ECO:0000256" key="2">
    <source>
        <dbReference type="SAM" id="SignalP"/>
    </source>
</evidence>
<evidence type="ECO:0000313" key="4">
    <source>
        <dbReference type="Proteomes" id="UP000273675"/>
    </source>
</evidence>
<name>A0A495D2R9_9PROT</name>
<organism evidence="3 4">
    <name type="scientific">Maricaulis maris</name>
    <dbReference type="NCBI Taxonomy" id="74318"/>
    <lineage>
        <taxon>Bacteria</taxon>
        <taxon>Pseudomonadati</taxon>
        <taxon>Pseudomonadota</taxon>
        <taxon>Alphaproteobacteria</taxon>
        <taxon>Maricaulales</taxon>
        <taxon>Maricaulaceae</taxon>
        <taxon>Maricaulis</taxon>
    </lineage>
</organism>
<evidence type="ECO:0000313" key="3">
    <source>
        <dbReference type="EMBL" id="RKQ96057.1"/>
    </source>
</evidence>
<keyword evidence="2" id="KW-0732">Signal</keyword>
<comment type="caution">
    <text evidence="3">The sequence shown here is derived from an EMBL/GenBank/DDBJ whole genome shotgun (WGS) entry which is preliminary data.</text>
</comment>
<gene>
    <name evidence="3" type="ORF">C7435_2309</name>
</gene>
<dbReference type="InterPro" id="IPR019734">
    <property type="entry name" value="TPR_rpt"/>
</dbReference>
<dbReference type="RefSeq" id="WP_121211622.1">
    <property type="nucleotide sequence ID" value="NZ_RBIM01000005.1"/>
</dbReference>
<evidence type="ECO:0000256" key="1">
    <source>
        <dbReference type="PROSITE-ProRule" id="PRU00339"/>
    </source>
</evidence>
<feature type="signal peptide" evidence="2">
    <location>
        <begin position="1"/>
        <end position="20"/>
    </location>
</feature>
<proteinExistence type="predicted"/>
<dbReference type="Proteomes" id="UP000273675">
    <property type="component" value="Unassembled WGS sequence"/>
</dbReference>
<protein>
    <submittedName>
        <fullName evidence="3">Uncharacterized protein</fullName>
    </submittedName>
</protein>
<dbReference type="PROSITE" id="PS50005">
    <property type="entry name" value="TPR"/>
    <property type="match status" value="2"/>
</dbReference>
<dbReference type="EMBL" id="RBIM01000005">
    <property type="protein sequence ID" value="RKQ96057.1"/>
    <property type="molecule type" value="Genomic_DNA"/>
</dbReference>
<feature type="repeat" description="TPR" evidence="1">
    <location>
        <begin position="168"/>
        <end position="201"/>
    </location>
</feature>
<dbReference type="SUPFAM" id="SSF48452">
    <property type="entry name" value="TPR-like"/>
    <property type="match status" value="1"/>
</dbReference>
<dbReference type="Gene3D" id="1.25.40.10">
    <property type="entry name" value="Tetratricopeptide repeat domain"/>
    <property type="match status" value="1"/>
</dbReference>
<keyword evidence="1" id="KW-0802">TPR repeat</keyword>
<reference evidence="3 4" key="1">
    <citation type="submission" date="2018-10" db="EMBL/GenBank/DDBJ databases">
        <title>Genomic Encyclopedia of Type Strains, Phase IV (KMG-IV): sequencing the most valuable type-strain genomes for metagenomic binning, comparative biology and taxonomic classification.</title>
        <authorList>
            <person name="Goeker M."/>
        </authorList>
    </citation>
    <scope>NUCLEOTIDE SEQUENCE [LARGE SCALE GENOMIC DNA]</scope>
    <source>
        <strain evidence="3 4">DSM 4734</strain>
    </source>
</reference>
<sequence length="221" mass="23854">MRFTLTACVLALATTPPLHAQNDAAYRERVRFDTCLGQVQIDATDALERAQAWRIEGGGWPAEVCEARALIALGEGEIGADILVNLADGTAIGMVDAERTELLTLAGDTRFMAGQLDDAAAAYDAALALQPDAIPARLARAGLHAGRNDWAALSTDAERLIEIAPWLAAGWRYRGQVRLATGQLDLAWQDMQRAREQEPDDIPTLLLRGAILEARRQAAAD</sequence>
<feature type="chain" id="PRO_5019827415" evidence="2">
    <location>
        <begin position="21"/>
        <end position="221"/>
    </location>
</feature>
<dbReference type="SMART" id="SM00028">
    <property type="entry name" value="TPR"/>
    <property type="match status" value="2"/>
</dbReference>
<accession>A0A495D2R9</accession>
<dbReference type="InterPro" id="IPR011990">
    <property type="entry name" value="TPR-like_helical_dom_sf"/>
</dbReference>
<dbReference type="AlphaFoldDB" id="A0A495D2R9"/>
<dbReference type="OrthoDB" id="8480494at2"/>
<feature type="repeat" description="TPR" evidence="1">
    <location>
        <begin position="100"/>
        <end position="133"/>
    </location>
</feature>